<organism evidence="2 3">
    <name type="scientific">Epichloe bromicola</name>
    <dbReference type="NCBI Taxonomy" id="79588"/>
    <lineage>
        <taxon>Eukaryota</taxon>
        <taxon>Fungi</taxon>
        <taxon>Dikarya</taxon>
        <taxon>Ascomycota</taxon>
        <taxon>Pezizomycotina</taxon>
        <taxon>Sordariomycetes</taxon>
        <taxon>Hypocreomycetidae</taxon>
        <taxon>Hypocreales</taxon>
        <taxon>Clavicipitaceae</taxon>
        <taxon>Epichloe</taxon>
    </lineage>
</organism>
<proteinExistence type="predicted"/>
<dbReference type="Proteomes" id="UP001562357">
    <property type="component" value="Unassembled WGS sequence"/>
</dbReference>
<protein>
    <recommendedName>
        <fullName evidence="4">Cell wall protein PhiA</fullName>
    </recommendedName>
</protein>
<evidence type="ECO:0000313" key="2">
    <source>
        <dbReference type="EMBL" id="GAB0133557.1"/>
    </source>
</evidence>
<keyword evidence="1" id="KW-0732">Signal</keyword>
<dbReference type="EMBL" id="BAAFGZ010000048">
    <property type="protein sequence ID" value="GAB0133557.1"/>
    <property type="molecule type" value="Genomic_DNA"/>
</dbReference>
<evidence type="ECO:0000313" key="3">
    <source>
        <dbReference type="Proteomes" id="UP001562357"/>
    </source>
</evidence>
<gene>
    <name evidence="2" type="primary">g1964</name>
    <name evidence="2" type="ORF">EsDP_00001964</name>
</gene>
<name>A0ABQ0CJF7_9HYPO</name>
<evidence type="ECO:0000256" key="1">
    <source>
        <dbReference type="SAM" id="SignalP"/>
    </source>
</evidence>
<sequence>MKFSVAVSSIFMACSALAVPATNPVRHKAFDVMASHPHSPIHEAALGAAKKGLFLNLPKQKATCNGENNRATLYLEGSKLFLYSDDDKPQLIFVDRSGMGRGIIGYVDAGQSFPRNSEVDGWSINSKGALVFDGSDLQACPNSIDGAWSVWMSGVQKPGGIEGCLGFNALVVPNEKPVSCQYS</sequence>
<feature type="chain" id="PRO_5045628856" description="Cell wall protein PhiA" evidence="1">
    <location>
        <begin position="19"/>
        <end position="183"/>
    </location>
</feature>
<evidence type="ECO:0008006" key="4">
    <source>
        <dbReference type="Google" id="ProtNLM"/>
    </source>
</evidence>
<reference evidence="3" key="1">
    <citation type="submission" date="2024-06" db="EMBL/GenBank/DDBJ databases">
        <title>Draft Genome Sequences of Epichloe bromicola Strains Isolated from Elymus ciliaris.</title>
        <authorList>
            <consortium name="Epichloe bromicola genome sequencing consortium"/>
            <person name="Miura A."/>
            <person name="Imano S."/>
            <person name="Ashida A."/>
            <person name="Sato I."/>
            <person name="Chiba S."/>
            <person name="Tanaka A."/>
            <person name="Camagna M."/>
            <person name="Takemoto D."/>
        </authorList>
    </citation>
    <scope>NUCLEOTIDE SEQUENCE [LARGE SCALE GENOMIC DNA]</scope>
    <source>
        <strain evidence="3">DP</strain>
    </source>
</reference>
<feature type="signal peptide" evidence="1">
    <location>
        <begin position="1"/>
        <end position="18"/>
    </location>
</feature>
<keyword evidence="3" id="KW-1185">Reference proteome</keyword>
<comment type="caution">
    <text evidence="2">The sequence shown here is derived from an EMBL/GenBank/DDBJ whole genome shotgun (WGS) entry which is preliminary data.</text>
</comment>
<accession>A0ABQ0CJF7</accession>